<proteinExistence type="predicted"/>
<keyword evidence="2" id="KW-1185">Reference proteome</keyword>
<name>A0AAD5GK54_AMBAR</name>
<reference evidence="1" key="1">
    <citation type="submission" date="2022-06" db="EMBL/GenBank/DDBJ databases">
        <title>Uncovering the hologenomic basis of an extraordinary plant invasion.</title>
        <authorList>
            <person name="Bieker V.C."/>
            <person name="Martin M.D."/>
            <person name="Gilbert T."/>
            <person name="Hodgins K."/>
            <person name="Battlay P."/>
            <person name="Petersen B."/>
            <person name="Wilson J."/>
        </authorList>
    </citation>
    <scope>NUCLEOTIDE SEQUENCE</scope>
    <source>
        <strain evidence="1">AA19_3_7</strain>
        <tissue evidence="1">Leaf</tissue>
    </source>
</reference>
<evidence type="ECO:0000313" key="2">
    <source>
        <dbReference type="Proteomes" id="UP001206925"/>
    </source>
</evidence>
<sequence length="65" mass="7356">MEGREYRPYISTKEVKGTVSNVASTGTTKYRHFSRLERPALRTHRRLVTGLPDCSGCEDIKSQQG</sequence>
<dbReference type="AlphaFoldDB" id="A0AAD5GK54"/>
<dbReference type="EMBL" id="JAMZMK010007617">
    <property type="protein sequence ID" value="KAI7743994.1"/>
    <property type="molecule type" value="Genomic_DNA"/>
</dbReference>
<evidence type="ECO:0000313" key="1">
    <source>
        <dbReference type="EMBL" id="KAI7743994.1"/>
    </source>
</evidence>
<comment type="caution">
    <text evidence="1">The sequence shown here is derived from an EMBL/GenBank/DDBJ whole genome shotgun (WGS) entry which is preliminary data.</text>
</comment>
<accession>A0AAD5GK54</accession>
<protein>
    <submittedName>
        <fullName evidence="1">Uncharacterized protein</fullName>
    </submittedName>
</protein>
<organism evidence="1 2">
    <name type="scientific">Ambrosia artemisiifolia</name>
    <name type="common">Common ragweed</name>
    <dbReference type="NCBI Taxonomy" id="4212"/>
    <lineage>
        <taxon>Eukaryota</taxon>
        <taxon>Viridiplantae</taxon>
        <taxon>Streptophyta</taxon>
        <taxon>Embryophyta</taxon>
        <taxon>Tracheophyta</taxon>
        <taxon>Spermatophyta</taxon>
        <taxon>Magnoliopsida</taxon>
        <taxon>eudicotyledons</taxon>
        <taxon>Gunneridae</taxon>
        <taxon>Pentapetalae</taxon>
        <taxon>asterids</taxon>
        <taxon>campanulids</taxon>
        <taxon>Asterales</taxon>
        <taxon>Asteraceae</taxon>
        <taxon>Asteroideae</taxon>
        <taxon>Heliantheae alliance</taxon>
        <taxon>Heliantheae</taxon>
        <taxon>Ambrosia</taxon>
    </lineage>
</organism>
<gene>
    <name evidence="1" type="ORF">M8C21_001761</name>
</gene>
<dbReference type="Proteomes" id="UP001206925">
    <property type="component" value="Unassembled WGS sequence"/>
</dbReference>